<evidence type="ECO:0000256" key="3">
    <source>
        <dbReference type="ARBA" id="ARBA00022801"/>
    </source>
</evidence>
<comment type="similarity">
    <text evidence="1">Belongs to the helicase family. UvrD subfamily.</text>
</comment>
<keyword evidence="3 11" id="KW-0378">Hydrolase</keyword>
<proteinExistence type="inferred from homology"/>
<dbReference type="AlphaFoldDB" id="A0A1G2FHX9"/>
<gene>
    <name evidence="14" type="ORF">A3J64_00430</name>
</gene>
<evidence type="ECO:0000256" key="9">
    <source>
        <dbReference type="ARBA" id="ARBA00034808"/>
    </source>
</evidence>
<evidence type="ECO:0000256" key="7">
    <source>
        <dbReference type="ARBA" id="ARBA00023235"/>
    </source>
</evidence>
<dbReference type="PANTHER" id="PTHR11070:SF2">
    <property type="entry name" value="ATP-DEPENDENT DNA HELICASE SRS2"/>
    <property type="match status" value="1"/>
</dbReference>
<dbReference type="CDD" id="cd17932">
    <property type="entry name" value="DEXQc_UvrD"/>
    <property type="match status" value="1"/>
</dbReference>
<feature type="domain" description="UvrD-like helicase ATP-binding" evidence="12">
    <location>
        <begin position="6"/>
        <end position="292"/>
    </location>
</feature>
<dbReference type="GO" id="GO:0005524">
    <property type="term" value="F:ATP binding"/>
    <property type="evidence" value="ECO:0007669"/>
    <property type="project" value="UniProtKB-UniRule"/>
</dbReference>
<dbReference type="Gene3D" id="3.40.50.300">
    <property type="entry name" value="P-loop containing nucleotide triphosphate hydrolases"/>
    <property type="match status" value="2"/>
</dbReference>
<dbReference type="InterPro" id="IPR013986">
    <property type="entry name" value="DExx_box_DNA_helicase_dom_sf"/>
</dbReference>
<dbReference type="GO" id="GO:0043138">
    <property type="term" value="F:3'-5' DNA helicase activity"/>
    <property type="evidence" value="ECO:0007669"/>
    <property type="project" value="UniProtKB-EC"/>
</dbReference>
<protein>
    <recommendedName>
        <fullName evidence="9">DNA 3'-5' helicase</fullName>
        <ecNumber evidence="9">5.6.2.4</ecNumber>
    </recommendedName>
</protein>
<dbReference type="GO" id="GO:0005829">
    <property type="term" value="C:cytosol"/>
    <property type="evidence" value="ECO:0007669"/>
    <property type="project" value="TreeGrafter"/>
</dbReference>
<dbReference type="PROSITE" id="PS51198">
    <property type="entry name" value="UVRD_HELICASE_ATP_BIND"/>
    <property type="match status" value="1"/>
</dbReference>
<dbReference type="GO" id="GO:0003677">
    <property type="term" value="F:DNA binding"/>
    <property type="evidence" value="ECO:0007669"/>
    <property type="project" value="UniProtKB-KW"/>
</dbReference>
<dbReference type="SUPFAM" id="SSF52540">
    <property type="entry name" value="P-loop containing nucleoside triphosphate hydrolases"/>
    <property type="match status" value="1"/>
</dbReference>
<dbReference type="PANTHER" id="PTHR11070">
    <property type="entry name" value="UVRD / RECB / PCRA DNA HELICASE FAMILY MEMBER"/>
    <property type="match status" value="1"/>
</dbReference>
<feature type="binding site" evidence="11">
    <location>
        <begin position="27"/>
        <end position="34"/>
    </location>
    <ligand>
        <name>ATP</name>
        <dbReference type="ChEBI" id="CHEBI:30616"/>
    </ligand>
</feature>
<dbReference type="Proteomes" id="UP000177061">
    <property type="component" value="Unassembled WGS sequence"/>
</dbReference>
<dbReference type="Pfam" id="PF00580">
    <property type="entry name" value="UvrD-helicase"/>
    <property type="match status" value="1"/>
</dbReference>
<evidence type="ECO:0000256" key="10">
    <source>
        <dbReference type="ARBA" id="ARBA00048988"/>
    </source>
</evidence>
<feature type="domain" description="UvrD-like helicase C-terminal" evidence="13">
    <location>
        <begin position="293"/>
        <end position="558"/>
    </location>
</feature>
<dbReference type="InterPro" id="IPR027417">
    <property type="entry name" value="P-loop_NTPase"/>
</dbReference>
<dbReference type="InterPro" id="IPR014017">
    <property type="entry name" value="DNA_helicase_UvrD-like_C"/>
</dbReference>
<reference evidence="14 15" key="1">
    <citation type="journal article" date="2016" name="Nat. Commun.">
        <title>Thousands of microbial genomes shed light on interconnected biogeochemical processes in an aquifer system.</title>
        <authorList>
            <person name="Anantharaman K."/>
            <person name="Brown C.T."/>
            <person name="Hug L.A."/>
            <person name="Sharon I."/>
            <person name="Castelle C.J."/>
            <person name="Probst A.J."/>
            <person name="Thomas B.C."/>
            <person name="Singh A."/>
            <person name="Wilkins M.J."/>
            <person name="Karaoz U."/>
            <person name="Brodie E.L."/>
            <person name="Williams K.H."/>
            <person name="Hubbard S.S."/>
            <person name="Banfield J.F."/>
        </authorList>
    </citation>
    <scope>NUCLEOTIDE SEQUENCE [LARGE SCALE GENOMIC DNA]</scope>
</reference>
<keyword evidence="6" id="KW-0238">DNA-binding</keyword>
<sequence>MKSALSILNPQQQEAVKTIQGPILVMAGPGAGKTRVLTRRIAYIIQKGVRPENILAVTFTNKAAEEMKKRVSKLIGNNSVFQKRLIKCLPTIGTFHSVCVQILRREIDKLGYRKNFIIYDSKDQLSLMKQIIKDLLMNPEQFKPATLSENISRAKDELVDAQTYQKRADEYWPKKIAEIYLKYQTALKKANALDFDDLIMLTVRLFQKEPAVLEKYQNKWQYILVDEAHDTNFSQYRLINLLAQKHKNLCLIADPDQSIYSWRGADFRNILNFEKDYPEAKVILLEQNYRSTQNILEASHHVIVKNKERKEKKLWTENTVGPLIQIAEVANEQKEGDFIVSEIKNLLNQHSHSLNLKDFTVLYRTNAQSRAIEEAFLKANFPYKIIGAVRFYERTEIKDILAYLKLLINPNDSVSLQRVINVPPRRLAKYKLEQLHWSSSSKELLQWSCSNAANAALRFQALIQSLYQASQTLPLSKLINLIVQKTDYENYIKNKNEDGEKRWENIQELLTVANKYNKIKPPLGLSRFLEEVSLLNHADEIKTEKDLVNLMTLHCAKGLEFPVVFMAGLEESIFPHSKSLFDPAQIEEERRLCYVGMTRAKQKLYLTFAQKRRIYGSLMVNPPSRFLLDIPEHLIEFYAGT</sequence>
<evidence type="ECO:0000256" key="5">
    <source>
        <dbReference type="ARBA" id="ARBA00022840"/>
    </source>
</evidence>
<dbReference type="GO" id="GO:0009314">
    <property type="term" value="P:response to radiation"/>
    <property type="evidence" value="ECO:0007669"/>
    <property type="project" value="UniProtKB-ARBA"/>
</dbReference>
<dbReference type="Gene3D" id="1.10.10.160">
    <property type="match status" value="1"/>
</dbReference>
<evidence type="ECO:0000256" key="1">
    <source>
        <dbReference type="ARBA" id="ARBA00009922"/>
    </source>
</evidence>
<evidence type="ECO:0000313" key="15">
    <source>
        <dbReference type="Proteomes" id="UP000177061"/>
    </source>
</evidence>
<evidence type="ECO:0000256" key="11">
    <source>
        <dbReference type="PROSITE-ProRule" id="PRU00560"/>
    </source>
</evidence>
<keyword evidence="5 11" id="KW-0067">ATP-binding</keyword>
<dbReference type="Pfam" id="PF13361">
    <property type="entry name" value="UvrD_C"/>
    <property type="match status" value="1"/>
</dbReference>
<dbReference type="GO" id="GO:0016887">
    <property type="term" value="F:ATP hydrolysis activity"/>
    <property type="evidence" value="ECO:0007669"/>
    <property type="project" value="RHEA"/>
</dbReference>
<dbReference type="InterPro" id="IPR014016">
    <property type="entry name" value="UvrD-like_ATP-bd"/>
</dbReference>
<evidence type="ECO:0000256" key="8">
    <source>
        <dbReference type="ARBA" id="ARBA00034617"/>
    </source>
</evidence>
<dbReference type="Gene3D" id="1.10.486.10">
    <property type="entry name" value="PCRA, domain 4"/>
    <property type="match status" value="1"/>
</dbReference>
<evidence type="ECO:0000259" key="12">
    <source>
        <dbReference type="PROSITE" id="PS51198"/>
    </source>
</evidence>
<name>A0A1G2FHX9_9BACT</name>
<dbReference type="CDD" id="cd18807">
    <property type="entry name" value="SF1_C_UvrD"/>
    <property type="match status" value="1"/>
</dbReference>
<comment type="catalytic activity">
    <reaction evidence="10">
        <text>ATP + H2O = ADP + phosphate + H(+)</text>
        <dbReference type="Rhea" id="RHEA:13065"/>
        <dbReference type="ChEBI" id="CHEBI:15377"/>
        <dbReference type="ChEBI" id="CHEBI:15378"/>
        <dbReference type="ChEBI" id="CHEBI:30616"/>
        <dbReference type="ChEBI" id="CHEBI:43474"/>
        <dbReference type="ChEBI" id="CHEBI:456216"/>
        <dbReference type="EC" id="5.6.2.4"/>
    </reaction>
</comment>
<dbReference type="PROSITE" id="PS51217">
    <property type="entry name" value="UVRD_HELICASE_CTER"/>
    <property type="match status" value="1"/>
</dbReference>
<evidence type="ECO:0000256" key="6">
    <source>
        <dbReference type="ARBA" id="ARBA00023125"/>
    </source>
</evidence>
<dbReference type="EMBL" id="MHNB01000007">
    <property type="protein sequence ID" value="OGZ37447.1"/>
    <property type="molecule type" value="Genomic_DNA"/>
</dbReference>
<dbReference type="FunFam" id="1.10.10.160:FF:000001">
    <property type="entry name" value="ATP-dependent DNA helicase"/>
    <property type="match status" value="1"/>
</dbReference>
<dbReference type="GO" id="GO:0000725">
    <property type="term" value="P:recombinational repair"/>
    <property type="evidence" value="ECO:0007669"/>
    <property type="project" value="TreeGrafter"/>
</dbReference>
<evidence type="ECO:0000259" key="13">
    <source>
        <dbReference type="PROSITE" id="PS51217"/>
    </source>
</evidence>
<comment type="catalytic activity">
    <reaction evidence="8">
        <text>Couples ATP hydrolysis with the unwinding of duplex DNA by translocating in the 3'-5' direction.</text>
        <dbReference type="EC" id="5.6.2.4"/>
    </reaction>
</comment>
<comment type="caution">
    <text evidence="14">The sequence shown here is derived from an EMBL/GenBank/DDBJ whole genome shotgun (WGS) entry which is preliminary data.</text>
</comment>
<evidence type="ECO:0000256" key="2">
    <source>
        <dbReference type="ARBA" id="ARBA00022741"/>
    </source>
</evidence>
<keyword evidence="7" id="KW-0413">Isomerase</keyword>
<dbReference type="STRING" id="1801997.A3J64_00430"/>
<evidence type="ECO:0000313" key="14">
    <source>
        <dbReference type="EMBL" id="OGZ37447.1"/>
    </source>
</evidence>
<keyword evidence="4 11" id="KW-0347">Helicase</keyword>
<organism evidence="14 15">
    <name type="scientific">Candidatus Portnoybacteria bacterium RIFCSPHIGHO2_12_FULL_38_9</name>
    <dbReference type="NCBI Taxonomy" id="1801997"/>
    <lineage>
        <taxon>Bacteria</taxon>
        <taxon>Candidatus Portnoyibacteriota</taxon>
    </lineage>
</organism>
<evidence type="ECO:0000256" key="4">
    <source>
        <dbReference type="ARBA" id="ARBA00022806"/>
    </source>
</evidence>
<dbReference type="InterPro" id="IPR000212">
    <property type="entry name" value="DNA_helicase_UvrD/REP"/>
</dbReference>
<accession>A0A1G2FHX9</accession>
<keyword evidence="2 11" id="KW-0547">Nucleotide-binding</keyword>
<dbReference type="EC" id="5.6.2.4" evidence="9"/>
<dbReference type="GO" id="GO:0033202">
    <property type="term" value="C:DNA helicase complex"/>
    <property type="evidence" value="ECO:0007669"/>
    <property type="project" value="TreeGrafter"/>
</dbReference>